<proteinExistence type="predicted"/>
<dbReference type="AlphaFoldDB" id="A0A1V4H9G0"/>
<evidence type="ECO:0000313" key="2">
    <source>
        <dbReference type="Proteomes" id="UP000190626"/>
    </source>
</evidence>
<sequence length="111" mass="11626">MNQYTTLTGKIAFHDQITSTASTTYNVGNYRTLIIDIFGTSSSRTINFKSIGVSGTPYPLSGVRLSDLTVASSTSSTGETWSFDVTGLDSVGIDVSAISGGDVSVKGRFVA</sequence>
<reference evidence="2" key="1">
    <citation type="submission" date="2016-07" db="EMBL/GenBank/DDBJ databases">
        <authorList>
            <person name="Florea S."/>
            <person name="Webb J.S."/>
            <person name="Jaromczyk J."/>
            <person name="Schardl C.L."/>
        </authorList>
    </citation>
    <scope>NUCLEOTIDE SEQUENCE [LARGE SCALE GENOMIC DNA]</scope>
    <source>
        <strain evidence="2">CY1</strain>
    </source>
</reference>
<keyword evidence="2" id="KW-1185">Reference proteome</keyword>
<organism evidence="1 2">
    <name type="scientific">Paenibacillus ferrarius</name>
    <dbReference type="NCBI Taxonomy" id="1469647"/>
    <lineage>
        <taxon>Bacteria</taxon>
        <taxon>Bacillati</taxon>
        <taxon>Bacillota</taxon>
        <taxon>Bacilli</taxon>
        <taxon>Bacillales</taxon>
        <taxon>Paenibacillaceae</taxon>
        <taxon>Paenibacillus</taxon>
    </lineage>
</organism>
<gene>
    <name evidence="1" type="ORF">BC351_10495</name>
</gene>
<dbReference type="STRING" id="1469647.BC351_10495"/>
<name>A0A1V4H9G0_9BACL</name>
<dbReference type="Proteomes" id="UP000190626">
    <property type="component" value="Unassembled WGS sequence"/>
</dbReference>
<dbReference type="OrthoDB" id="2625016at2"/>
<accession>A0A1V4H9G0</accession>
<protein>
    <submittedName>
        <fullName evidence="1">Uncharacterized protein</fullName>
    </submittedName>
</protein>
<comment type="caution">
    <text evidence="1">The sequence shown here is derived from an EMBL/GenBank/DDBJ whole genome shotgun (WGS) entry which is preliminary data.</text>
</comment>
<dbReference type="EMBL" id="MBTG01000056">
    <property type="protein sequence ID" value="OPH47612.1"/>
    <property type="molecule type" value="Genomic_DNA"/>
</dbReference>
<evidence type="ECO:0000313" key="1">
    <source>
        <dbReference type="EMBL" id="OPH47612.1"/>
    </source>
</evidence>
<dbReference type="RefSeq" id="WP_079420256.1">
    <property type="nucleotide sequence ID" value="NZ_MBTG01000056.1"/>
</dbReference>